<keyword evidence="1" id="KW-0812">Transmembrane</keyword>
<accession>A0A979G565</accession>
<feature type="transmembrane region" description="Helical" evidence="1">
    <location>
        <begin position="40"/>
        <end position="58"/>
    </location>
</feature>
<dbReference type="KEGG" id="cpi:Cpin_3581"/>
<reference evidence="2 3" key="2">
    <citation type="journal article" date="2010" name="Stand. Genomic Sci.">
        <title>Complete genome sequence of Chitinophaga pinensis type strain (UQM 2034).</title>
        <authorList>
            <person name="Glavina Del Rio T."/>
            <person name="Abt B."/>
            <person name="Spring S."/>
            <person name="Lapidus A."/>
            <person name="Nolan M."/>
            <person name="Tice H."/>
            <person name="Copeland A."/>
            <person name="Cheng J.F."/>
            <person name="Chen F."/>
            <person name="Bruce D."/>
            <person name="Goodwin L."/>
            <person name="Pitluck S."/>
            <person name="Ivanova N."/>
            <person name="Mavromatis K."/>
            <person name="Mikhailova N."/>
            <person name="Pati A."/>
            <person name="Chen A."/>
            <person name="Palaniappan K."/>
            <person name="Land M."/>
            <person name="Hauser L."/>
            <person name="Chang Y.J."/>
            <person name="Jeffries C.D."/>
            <person name="Chain P."/>
            <person name="Saunders E."/>
            <person name="Detter J.C."/>
            <person name="Brettin T."/>
            <person name="Rohde M."/>
            <person name="Goker M."/>
            <person name="Bristow J."/>
            <person name="Eisen J.A."/>
            <person name="Markowitz V."/>
            <person name="Hugenholtz P."/>
            <person name="Kyrpides N.C."/>
            <person name="Klenk H.P."/>
            <person name="Lucas S."/>
        </authorList>
    </citation>
    <scope>NUCLEOTIDE SEQUENCE [LARGE SCALE GENOMIC DNA]</scope>
    <source>
        <strain evidence="3">ATCC 43595 / DSM 2588 / LMG 13176 / NBRC 15968 / NCIMB 11800 / UQM 2034</strain>
    </source>
</reference>
<dbReference type="RefSeq" id="WP_012791217.1">
    <property type="nucleotide sequence ID" value="NC_013132.1"/>
</dbReference>
<keyword evidence="1" id="KW-0472">Membrane</keyword>
<feature type="transmembrane region" description="Helical" evidence="1">
    <location>
        <begin position="70"/>
        <end position="89"/>
    </location>
</feature>
<dbReference type="Proteomes" id="UP000002215">
    <property type="component" value="Chromosome"/>
</dbReference>
<keyword evidence="1" id="KW-1133">Transmembrane helix</keyword>
<dbReference type="AlphaFoldDB" id="A0A979G565"/>
<sequence>MNEGLDRILNKGKREMIMLLVAAAILSIVAVMCYRYSHYWALLPFGFLPVPLYMLRKYKKVILYEPDKNWVIMQSVCILMIIGIAESRIYETIYVLNDNRLFIFVGILLGIFLLMGWWYSRGLDRRSNLFLWSTALAIFLVTANAYMLVMYVNRLADTSVAERYETTVADRQIREDKKSKSYQLALRPWKYGRDRQEVTVSQQFFDSKYVDSQVAIYYHKGGLGISWFTLDPKVTE</sequence>
<dbReference type="EMBL" id="CP001699">
    <property type="protein sequence ID" value="ACU61044.1"/>
    <property type="molecule type" value="Genomic_DNA"/>
</dbReference>
<protein>
    <submittedName>
        <fullName evidence="2">Uncharacterized protein</fullName>
    </submittedName>
</protein>
<evidence type="ECO:0000313" key="3">
    <source>
        <dbReference type="Proteomes" id="UP000002215"/>
    </source>
</evidence>
<evidence type="ECO:0000313" key="2">
    <source>
        <dbReference type="EMBL" id="ACU61044.1"/>
    </source>
</evidence>
<feature type="transmembrane region" description="Helical" evidence="1">
    <location>
        <begin position="129"/>
        <end position="152"/>
    </location>
</feature>
<reference evidence="3" key="1">
    <citation type="submission" date="2009-08" db="EMBL/GenBank/DDBJ databases">
        <title>The complete genome of Chitinophaga pinensis DSM 2588.</title>
        <authorList>
            <consortium name="US DOE Joint Genome Institute (JGI-PGF)"/>
            <person name="Lucas S."/>
            <person name="Copeland A."/>
            <person name="Lapidus A."/>
            <person name="Glavina del Rio T."/>
            <person name="Dalin E."/>
            <person name="Tice H."/>
            <person name="Bruce D."/>
            <person name="Goodwin L."/>
            <person name="Pitluck S."/>
            <person name="Kyrpides N."/>
            <person name="Mavromatis K."/>
            <person name="Ivanova N."/>
            <person name="Mikhailova N."/>
            <person name="Sims D."/>
            <person name="Meinche L."/>
            <person name="Brettin T."/>
            <person name="Detter J.C."/>
            <person name="Han C."/>
            <person name="Larimer F."/>
            <person name="Land M."/>
            <person name="Hauser L."/>
            <person name="Markowitz V."/>
            <person name="Cheng J.-F."/>
            <person name="Hugenholtz P."/>
            <person name="Woyke T."/>
            <person name="Wu D."/>
            <person name="Spring S."/>
            <person name="Klenk H.-P."/>
            <person name="Eisen J.A."/>
        </authorList>
    </citation>
    <scope>NUCLEOTIDE SEQUENCE [LARGE SCALE GENOMIC DNA]</scope>
    <source>
        <strain evidence="3">ATCC 43595 / DSM 2588 / LMG 13176 / NBRC 15968 / NCIMB 11800 / UQM 2034</strain>
    </source>
</reference>
<evidence type="ECO:0000256" key="1">
    <source>
        <dbReference type="SAM" id="Phobius"/>
    </source>
</evidence>
<feature type="transmembrane region" description="Helical" evidence="1">
    <location>
        <begin position="101"/>
        <end position="120"/>
    </location>
</feature>
<organism evidence="2 3">
    <name type="scientific">Chitinophaga pinensis (strain ATCC 43595 / DSM 2588 / LMG 13176 / NBRC 15968 / NCIMB 11800 / UQM 2034)</name>
    <dbReference type="NCBI Taxonomy" id="485918"/>
    <lineage>
        <taxon>Bacteria</taxon>
        <taxon>Pseudomonadati</taxon>
        <taxon>Bacteroidota</taxon>
        <taxon>Chitinophagia</taxon>
        <taxon>Chitinophagales</taxon>
        <taxon>Chitinophagaceae</taxon>
        <taxon>Chitinophaga</taxon>
    </lineage>
</organism>
<gene>
    <name evidence="2" type="ordered locus">Cpin_3581</name>
</gene>
<proteinExistence type="predicted"/>
<feature type="transmembrane region" description="Helical" evidence="1">
    <location>
        <begin position="16"/>
        <end position="34"/>
    </location>
</feature>
<dbReference type="OrthoDB" id="5936019at2"/>
<name>A0A979G565_CHIPD</name>